<proteinExistence type="inferred from homology"/>
<feature type="domain" description="PITH" evidence="2">
    <location>
        <begin position="2"/>
        <end position="130"/>
    </location>
</feature>
<accession>A0AAD3NVT1</accession>
<name>A0AAD3NVT1_CRYJA</name>
<keyword evidence="4" id="KW-1185">Reference proteome</keyword>
<organism evidence="3 4">
    <name type="scientific">Cryptomeria japonica</name>
    <name type="common">Japanese cedar</name>
    <name type="synonym">Cupressus japonica</name>
    <dbReference type="NCBI Taxonomy" id="3369"/>
    <lineage>
        <taxon>Eukaryota</taxon>
        <taxon>Viridiplantae</taxon>
        <taxon>Streptophyta</taxon>
        <taxon>Embryophyta</taxon>
        <taxon>Tracheophyta</taxon>
        <taxon>Spermatophyta</taxon>
        <taxon>Pinopsida</taxon>
        <taxon>Pinidae</taxon>
        <taxon>Conifers II</taxon>
        <taxon>Cupressales</taxon>
        <taxon>Cupressaceae</taxon>
        <taxon>Cryptomeria</taxon>
    </lineage>
</organism>
<dbReference type="SUPFAM" id="SSF49785">
    <property type="entry name" value="Galactose-binding domain-like"/>
    <property type="match status" value="1"/>
</dbReference>
<protein>
    <recommendedName>
        <fullName evidence="2">PITH domain-containing protein</fullName>
    </recommendedName>
</protein>
<comment type="similarity">
    <text evidence="1">Belongs to the PITHD1 family.</text>
</comment>
<dbReference type="InterPro" id="IPR045099">
    <property type="entry name" value="PITH1-like"/>
</dbReference>
<dbReference type="GO" id="GO:0005737">
    <property type="term" value="C:cytoplasm"/>
    <property type="evidence" value="ECO:0007669"/>
    <property type="project" value="UniProtKB-ARBA"/>
</dbReference>
<reference evidence="3" key="1">
    <citation type="submission" date="2022-12" db="EMBL/GenBank/DDBJ databases">
        <title>Chromosome-Level Genome Assembly of Japanese Cedar (Cryptomeriajaponica D. Don).</title>
        <authorList>
            <person name="Fujino T."/>
            <person name="Yamaguchi K."/>
            <person name="Yokoyama T."/>
            <person name="Hamanaka T."/>
            <person name="Harazono Y."/>
            <person name="Kamada H."/>
            <person name="Kobayashi W."/>
            <person name="Ujino-Ihara T."/>
            <person name="Uchiyama K."/>
            <person name="Matsumoto A."/>
            <person name="Izuno A."/>
            <person name="Tsumura Y."/>
            <person name="Toyoda A."/>
            <person name="Shigenobu S."/>
            <person name="Moriguchi Y."/>
            <person name="Ueno S."/>
            <person name="Kasahara M."/>
        </authorList>
    </citation>
    <scope>NUCLEOTIDE SEQUENCE</scope>
</reference>
<dbReference type="PANTHER" id="PTHR12175">
    <property type="entry name" value="AD039 HT014 THIOREDOXIN FAMILY TRP26"/>
    <property type="match status" value="1"/>
</dbReference>
<dbReference type="Gene3D" id="2.60.120.470">
    <property type="entry name" value="PITH domain"/>
    <property type="match status" value="1"/>
</dbReference>
<dbReference type="PANTHER" id="PTHR12175:SF1">
    <property type="entry name" value="PITH DOMAIN-CONTAINING PROTEIN 1"/>
    <property type="match status" value="1"/>
</dbReference>
<dbReference type="InterPro" id="IPR010400">
    <property type="entry name" value="PITH_dom"/>
</dbReference>
<dbReference type="Proteomes" id="UP001234787">
    <property type="component" value="Unassembled WGS sequence"/>
</dbReference>
<dbReference type="InterPro" id="IPR008979">
    <property type="entry name" value="Galactose-bd-like_sf"/>
</dbReference>
<evidence type="ECO:0000259" key="2">
    <source>
        <dbReference type="PROSITE" id="PS51532"/>
    </source>
</evidence>
<gene>
    <name evidence="3" type="ORF">SUGI_1493300</name>
</gene>
<comment type="caution">
    <text evidence="3">The sequence shown here is derived from an EMBL/GenBank/DDBJ whole genome shotgun (WGS) entry which is preliminary data.</text>
</comment>
<evidence type="ECO:0000313" key="3">
    <source>
        <dbReference type="EMBL" id="GLJ59127.1"/>
    </source>
</evidence>
<dbReference type="GO" id="GO:0005634">
    <property type="term" value="C:nucleus"/>
    <property type="evidence" value="ECO:0007669"/>
    <property type="project" value="TreeGrafter"/>
</dbReference>
<dbReference type="PROSITE" id="PS51532">
    <property type="entry name" value="PITH"/>
    <property type="match status" value="1"/>
</dbReference>
<dbReference type="AlphaFoldDB" id="A0AAD3NVT1"/>
<dbReference type="EMBL" id="BSEH01000700">
    <property type="protein sequence ID" value="GLJ59127.1"/>
    <property type="molecule type" value="Genomic_DNA"/>
</dbReference>
<dbReference type="InterPro" id="IPR037047">
    <property type="entry name" value="PITH_dom_sf"/>
</dbReference>
<evidence type="ECO:0000313" key="4">
    <source>
        <dbReference type="Proteomes" id="UP001234787"/>
    </source>
</evidence>
<sequence length="130" mass="14715">MVSMIQTPLAYSLYQKIDLANVECLNEKVDGSGVNVFKSWSERLNREECVESDCDAELIFNIPFTGDVKLKGIVIISDEELSRVKLFKSKMRMSFDDVSGEADQEFAVIHDPQGTVEYPIKPTKFLMSII</sequence>
<dbReference type="Pfam" id="PF06201">
    <property type="entry name" value="PITH"/>
    <property type="match status" value="1"/>
</dbReference>
<evidence type="ECO:0000256" key="1">
    <source>
        <dbReference type="ARBA" id="ARBA00025788"/>
    </source>
</evidence>